<dbReference type="InterPro" id="IPR021950">
    <property type="entry name" value="Spt20"/>
</dbReference>
<dbReference type="PANTHER" id="PTHR13526">
    <property type="entry name" value="TRANSCRIPTION FACTOR SPT20 HOMOLOG"/>
    <property type="match status" value="1"/>
</dbReference>
<name>A0A8B8DCF4_CRAVI</name>
<evidence type="ECO:0000256" key="1">
    <source>
        <dbReference type="ARBA" id="ARBA00009112"/>
    </source>
</evidence>
<comment type="similarity">
    <text evidence="1">Belongs to the SPT20 family.</text>
</comment>
<feature type="domain" description="Spt20-like SEP" evidence="3">
    <location>
        <begin position="77"/>
        <end position="225"/>
    </location>
</feature>
<dbReference type="OrthoDB" id="1932706at2759"/>
<dbReference type="Proteomes" id="UP000694844">
    <property type="component" value="Chromosome 3"/>
</dbReference>
<feature type="region of interest" description="Disordered" evidence="2">
    <location>
        <begin position="894"/>
        <end position="921"/>
    </location>
</feature>
<dbReference type="InterPro" id="IPR046468">
    <property type="entry name" value="Spt20-like_SEP"/>
</dbReference>
<feature type="region of interest" description="Disordered" evidence="2">
    <location>
        <begin position="505"/>
        <end position="605"/>
    </location>
</feature>
<dbReference type="GO" id="GO:0006357">
    <property type="term" value="P:regulation of transcription by RNA polymerase II"/>
    <property type="evidence" value="ECO:0007669"/>
    <property type="project" value="TreeGrafter"/>
</dbReference>
<dbReference type="PANTHER" id="PTHR13526:SF8">
    <property type="entry name" value="TRANSCRIPTION FACTOR SPT20 HOMOLOG"/>
    <property type="match status" value="1"/>
</dbReference>
<evidence type="ECO:0000259" key="3">
    <source>
        <dbReference type="Pfam" id="PF12090"/>
    </source>
</evidence>
<feature type="compositionally biased region" description="Low complexity" evidence="2">
    <location>
        <begin position="519"/>
        <end position="534"/>
    </location>
</feature>
<feature type="compositionally biased region" description="Polar residues" evidence="2">
    <location>
        <begin position="831"/>
        <end position="843"/>
    </location>
</feature>
<gene>
    <name evidence="5" type="primary">LOC111125870</name>
</gene>
<dbReference type="GO" id="GO:0003712">
    <property type="term" value="F:transcription coregulator activity"/>
    <property type="evidence" value="ECO:0007669"/>
    <property type="project" value="InterPro"/>
</dbReference>
<feature type="compositionally biased region" description="Pro residues" evidence="2">
    <location>
        <begin position="560"/>
        <end position="570"/>
    </location>
</feature>
<dbReference type="KEGG" id="cvn:111125870"/>
<evidence type="ECO:0000256" key="2">
    <source>
        <dbReference type="SAM" id="MobiDB-lite"/>
    </source>
</evidence>
<organism evidence="4 5">
    <name type="scientific">Crassostrea virginica</name>
    <name type="common">Eastern oyster</name>
    <dbReference type="NCBI Taxonomy" id="6565"/>
    <lineage>
        <taxon>Eukaryota</taxon>
        <taxon>Metazoa</taxon>
        <taxon>Spiralia</taxon>
        <taxon>Lophotrochozoa</taxon>
        <taxon>Mollusca</taxon>
        <taxon>Bivalvia</taxon>
        <taxon>Autobranchia</taxon>
        <taxon>Pteriomorphia</taxon>
        <taxon>Ostreida</taxon>
        <taxon>Ostreoidea</taxon>
        <taxon>Ostreidae</taxon>
        <taxon>Crassostrea</taxon>
    </lineage>
</organism>
<feature type="region of interest" description="Disordered" evidence="2">
    <location>
        <begin position="823"/>
        <end position="843"/>
    </location>
</feature>
<dbReference type="AlphaFoldDB" id="A0A8B8DCF4"/>
<proteinExistence type="inferred from homology"/>
<feature type="compositionally biased region" description="Polar residues" evidence="2">
    <location>
        <begin position="547"/>
        <end position="559"/>
    </location>
</feature>
<dbReference type="GeneID" id="111125870"/>
<reference evidence="5" key="1">
    <citation type="submission" date="2025-08" db="UniProtKB">
        <authorList>
            <consortium name="RefSeq"/>
        </authorList>
    </citation>
    <scope>IDENTIFICATION</scope>
    <source>
        <tissue evidence="5">Whole sample</tissue>
    </source>
</reference>
<evidence type="ECO:0000313" key="5">
    <source>
        <dbReference type="RefSeq" id="XP_022325782.1"/>
    </source>
</evidence>
<protein>
    <submittedName>
        <fullName evidence="5">Transcription factor SPT20 homolog isoform X1</fullName>
    </submittedName>
</protein>
<dbReference type="GO" id="GO:0000124">
    <property type="term" value="C:SAGA complex"/>
    <property type="evidence" value="ECO:0007669"/>
    <property type="project" value="InterPro"/>
</dbReference>
<feature type="compositionally biased region" description="Polar residues" evidence="2">
    <location>
        <begin position="589"/>
        <end position="602"/>
    </location>
</feature>
<sequence>MQGMDKVSQAAEYAEYLIQAAKQRPDLLCKPNPSNKVKTIHQKLHELYIETCQNQDDSKDIVQSSNLLSKLVRRDKLNCLVLKLYPGNEGYSILLRGRGGLELETLKLPYEVSELLDYVDSSELPPFLVDLLEKAQVNVFYSGCVILEVRDYRRSITGSYDTQYVLLKPTSQSLLSDMYNIINDGGHRWTQEDQFTLESQLLLATAEPLCLDPSPAVLLVNNKLQYEQKVLCHPVLKRSAKQFNQAALNRKRKLASAAAPKELRLHDFIHKKKPKSTPPVNLRVGKAHVDMWKQKPLQLSAPEIVEVSKFATIIPASEAAADNSFEILEEITLERDVSADKKILAKLTIQKRHTDDQFYGELYLDHDFREGSTGTSCMFLLGTKLLVDKYLEQFKEIFTEEGRRAVKITTQKPGQAPHVEFTQTSQTPTGPPQGLLSAHAPALTAAIKGQFTQGDLNSPAPGGLTAKRNLPIQLSLTLAPVSQGGQATGNQLQLNIQKSQAQQAVLRGKSLSQNAGQRASSSTPSPATTPTSASGQLFSPGLVPSPASAQSSKGGTSLSSPPPTNAPPGRKPSTDGAPVPQISAGLPQGNITFVQNPDSSSGNQQQNIANINITNIGLPPNINIQNLTGLPGVNIANLQGLQNMQVSLTGVSMPGGGIAVPVPISLINTNSGVLQNQSIFVSSLPSGSLSSTTTGSLPVSVSRKLMRSKFNSSFLTNFDKFQKTKTSSSVGSAPTLVTMVTSMATPISTAGSSVAVSSSSSSPSSSTAVTSGGLLSPIIGLAPFVQGGLKTQAGSSIRQPSSVPVLQIQGQSGGIQLVGLPQQRAPGKAGTVSSPSSVKPGSALPTTVQLTAQNISGHQLATLSQFKPATPQGGAVPQQQLLQLPQLQYKQIQIRHPQAAASPPVAKPKSKKRTTPTPPKQ</sequence>
<keyword evidence="4" id="KW-1185">Reference proteome</keyword>
<accession>A0A8B8DCF4</accession>
<dbReference type="RefSeq" id="XP_022325782.1">
    <property type="nucleotide sequence ID" value="XM_022470074.1"/>
</dbReference>
<dbReference type="Pfam" id="PF12090">
    <property type="entry name" value="Spt20_SEP"/>
    <property type="match status" value="1"/>
</dbReference>
<evidence type="ECO:0000313" key="4">
    <source>
        <dbReference type="Proteomes" id="UP000694844"/>
    </source>
</evidence>